<name>A0A1X7KIE9_9BACL</name>
<organism evidence="2 3">
    <name type="scientific">Paenibacillus aquistagni</name>
    <dbReference type="NCBI Taxonomy" id="1852522"/>
    <lineage>
        <taxon>Bacteria</taxon>
        <taxon>Bacillati</taxon>
        <taxon>Bacillota</taxon>
        <taxon>Bacilli</taxon>
        <taxon>Bacillales</taxon>
        <taxon>Paenibacillaceae</taxon>
        <taxon>Paenibacillus</taxon>
    </lineage>
</organism>
<keyword evidence="1" id="KW-0472">Membrane</keyword>
<dbReference type="RefSeq" id="WP_085494594.1">
    <property type="nucleotide sequence ID" value="NZ_FXAZ01000003.1"/>
</dbReference>
<keyword evidence="1" id="KW-1133">Transmembrane helix</keyword>
<proteinExistence type="predicted"/>
<dbReference type="InterPro" id="IPR027981">
    <property type="entry name" value="DUF4446"/>
</dbReference>
<dbReference type="OrthoDB" id="5244042at2"/>
<sequence length="171" mass="19480">MNELVKEWLPLLIVGTAGLTVLLFIIVMVQGVKLRKMRRRYDDMMNGTGVANLEELLMQMNLEVESMHVEQEKQAKQMKQVLARVHEHAAHLGIERYNAFGEYGNNLSFSLALINDDYNGIVLTGIHGREHTYVYAKPVEKGQSQYTLSPEEQRSLETAISKVEAHLPKED</sequence>
<feature type="transmembrane region" description="Helical" evidence="1">
    <location>
        <begin position="12"/>
        <end position="32"/>
    </location>
</feature>
<protein>
    <recommendedName>
        <fullName evidence="4">DUF4446 domain-containing protein</fullName>
    </recommendedName>
</protein>
<evidence type="ECO:0000256" key="1">
    <source>
        <dbReference type="SAM" id="Phobius"/>
    </source>
</evidence>
<evidence type="ECO:0000313" key="2">
    <source>
        <dbReference type="EMBL" id="SMG41129.1"/>
    </source>
</evidence>
<dbReference type="STRING" id="1852522.SAMN06295960_2380"/>
<dbReference type="EMBL" id="FXAZ01000003">
    <property type="protein sequence ID" value="SMG41129.1"/>
    <property type="molecule type" value="Genomic_DNA"/>
</dbReference>
<dbReference type="AlphaFoldDB" id="A0A1X7KIE9"/>
<keyword evidence="1" id="KW-0812">Transmembrane</keyword>
<dbReference type="Pfam" id="PF14584">
    <property type="entry name" value="DUF4446"/>
    <property type="match status" value="1"/>
</dbReference>
<keyword evidence="3" id="KW-1185">Reference proteome</keyword>
<gene>
    <name evidence="2" type="ORF">SAMN06295960_2380</name>
</gene>
<evidence type="ECO:0008006" key="4">
    <source>
        <dbReference type="Google" id="ProtNLM"/>
    </source>
</evidence>
<dbReference type="Proteomes" id="UP000193834">
    <property type="component" value="Unassembled WGS sequence"/>
</dbReference>
<accession>A0A1X7KIE9</accession>
<reference evidence="2 3" key="1">
    <citation type="submission" date="2017-04" db="EMBL/GenBank/DDBJ databases">
        <authorList>
            <person name="Afonso C.L."/>
            <person name="Miller P.J."/>
            <person name="Scott M.A."/>
            <person name="Spackman E."/>
            <person name="Goraichik I."/>
            <person name="Dimitrov K.M."/>
            <person name="Suarez D.L."/>
            <person name="Swayne D.E."/>
        </authorList>
    </citation>
    <scope>NUCLEOTIDE SEQUENCE [LARGE SCALE GENOMIC DNA]</scope>
    <source>
        <strain evidence="2 3">11</strain>
    </source>
</reference>
<evidence type="ECO:0000313" key="3">
    <source>
        <dbReference type="Proteomes" id="UP000193834"/>
    </source>
</evidence>